<proteinExistence type="predicted"/>
<dbReference type="Proteomes" id="UP000789739">
    <property type="component" value="Unassembled WGS sequence"/>
</dbReference>
<evidence type="ECO:0000313" key="2">
    <source>
        <dbReference type="Proteomes" id="UP000789739"/>
    </source>
</evidence>
<reference evidence="1" key="1">
    <citation type="submission" date="2021-06" db="EMBL/GenBank/DDBJ databases">
        <authorList>
            <person name="Kallberg Y."/>
            <person name="Tangrot J."/>
            <person name="Rosling A."/>
        </authorList>
    </citation>
    <scope>NUCLEOTIDE SEQUENCE</scope>
    <source>
        <strain evidence="1">BR232B</strain>
    </source>
</reference>
<sequence length="60" mass="6923">MPRMQNAYPFAASLMETVRTYRQTIDKVKQYEKEIAILVTSYRLKCKPKSLPVSLINGTT</sequence>
<comment type="caution">
    <text evidence="1">The sequence shown here is derived from an EMBL/GenBank/DDBJ whole genome shotgun (WGS) entry which is preliminary data.</text>
</comment>
<evidence type="ECO:0000313" key="1">
    <source>
        <dbReference type="EMBL" id="CAG8656344.1"/>
    </source>
</evidence>
<protein>
    <submittedName>
        <fullName evidence="1">10826_t:CDS:1</fullName>
    </submittedName>
</protein>
<dbReference type="AlphaFoldDB" id="A0A9N9H3W3"/>
<keyword evidence="2" id="KW-1185">Reference proteome</keyword>
<dbReference type="EMBL" id="CAJVPI010003260">
    <property type="protein sequence ID" value="CAG8656344.1"/>
    <property type="molecule type" value="Genomic_DNA"/>
</dbReference>
<organism evidence="1 2">
    <name type="scientific">Paraglomus brasilianum</name>
    <dbReference type="NCBI Taxonomy" id="144538"/>
    <lineage>
        <taxon>Eukaryota</taxon>
        <taxon>Fungi</taxon>
        <taxon>Fungi incertae sedis</taxon>
        <taxon>Mucoromycota</taxon>
        <taxon>Glomeromycotina</taxon>
        <taxon>Glomeromycetes</taxon>
        <taxon>Paraglomerales</taxon>
        <taxon>Paraglomeraceae</taxon>
        <taxon>Paraglomus</taxon>
    </lineage>
</organism>
<gene>
    <name evidence="1" type="ORF">PBRASI_LOCUS10539</name>
</gene>
<name>A0A9N9H3W3_9GLOM</name>
<accession>A0A9N9H3W3</accession>
<feature type="non-terminal residue" evidence="1">
    <location>
        <position position="60"/>
    </location>
</feature>